<dbReference type="Pfam" id="PF00520">
    <property type="entry name" value="Ion_trans"/>
    <property type="match status" value="1"/>
</dbReference>
<organism evidence="14 15">
    <name type="scientific">Seonamhaeicola maritimus</name>
    <dbReference type="NCBI Taxonomy" id="2591822"/>
    <lineage>
        <taxon>Bacteria</taxon>
        <taxon>Pseudomonadati</taxon>
        <taxon>Bacteroidota</taxon>
        <taxon>Flavobacteriia</taxon>
        <taxon>Flavobacteriales</taxon>
        <taxon>Flavobacteriaceae</taxon>
    </lineage>
</organism>
<feature type="domain" description="Ion transport" evidence="13">
    <location>
        <begin position="26"/>
        <end position="238"/>
    </location>
</feature>
<dbReference type="NCBIfam" id="NF045510">
    <property type="entry name" value="4Cys_prefix_kin"/>
    <property type="match status" value="1"/>
</dbReference>
<dbReference type="SUPFAM" id="SSF81324">
    <property type="entry name" value="Voltage-gated potassium channels"/>
    <property type="match status" value="1"/>
</dbReference>
<evidence type="ECO:0000256" key="1">
    <source>
        <dbReference type="ARBA" id="ARBA00004141"/>
    </source>
</evidence>
<evidence type="ECO:0000256" key="8">
    <source>
        <dbReference type="ARBA" id="ARBA00022989"/>
    </source>
</evidence>
<evidence type="ECO:0000256" key="12">
    <source>
        <dbReference type="SAM" id="Phobius"/>
    </source>
</evidence>
<comment type="subcellular location">
    <subcellularLocation>
        <location evidence="1">Membrane</location>
        <topology evidence="1">Multi-pass membrane protein</topology>
    </subcellularLocation>
</comment>
<sequence length="276" mass="31213">MTAKQKQYLKDKIHEIIYEADTKPGKLFDVILLFVIIASILLVMLESVDSFDAKYHSFLNISEWVITILFTIEYIARIVSVKNPIKYIFSFYGIIDLLSTIPKYLSLFLTGTHSLVALRALRLMRVFRILKLTRYIGESTNFVRSLRRSRVKISVFLMFVFILCIILGTVMYLVESGNGSGFTSIPRSVYWAIVTLTTVGYGDIAPITPFGQFIASLIMIMGYGIIAIPTGIVGAEMTKKDRDRIPTNTTSCPNCAEPYHRDNAEFCHQCGSKLDD</sequence>
<dbReference type="Gene3D" id="1.10.287.70">
    <property type="match status" value="1"/>
</dbReference>
<keyword evidence="9" id="KW-0406">Ion transport</keyword>
<keyword evidence="6" id="KW-0851">Voltage-gated channel</keyword>
<dbReference type="GO" id="GO:0008076">
    <property type="term" value="C:voltage-gated potassium channel complex"/>
    <property type="evidence" value="ECO:0007669"/>
    <property type="project" value="InterPro"/>
</dbReference>
<dbReference type="RefSeq" id="WP_147766877.1">
    <property type="nucleotide sequence ID" value="NZ_VRKQ01000008.1"/>
</dbReference>
<dbReference type="AlphaFoldDB" id="A0A5C7GML1"/>
<evidence type="ECO:0000313" key="15">
    <source>
        <dbReference type="Proteomes" id="UP000321080"/>
    </source>
</evidence>
<evidence type="ECO:0000259" key="13">
    <source>
        <dbReference type="Pfam" id="PF00520"/>
    </source>
</evidence>
<reference evidence="14 15" key="1">
    <citation type="submission" date="2019-08" db="EMBL/GenBank/DDBJ databases">
        <title>Seonamhaeicola sediminis sp. nov., isolated from marine sediment.</title>
        <authorList>
            <person name="Cao W.R."/>
        </authorList>
    </citation>
    <scope>NUCLEOTIDE SEQUENCE [LARGE SCALE GENOMIC DNA]</scope>
    <source>
        <strain evidence="14 15">1505</strain>
    </source>
</reference>
<name>A0A5C7GML1_9FLAO</name>
<feature type="transmembrane region" description="Helical" evidence="12">
    <location>
        <begin position="57"/>
        <end position="75"/>
    </location>
</feature>
<accession>A0A5C7GML1</accession>
<keyword evidence="8 12" id="KW-1133">Transmembrane helix</keyword>
<evidence type="ECO:0000256" key="11">
    <source>
        <dbReference type="ARBA" id="ARBA00023303"/>
    </source>
</evidence>
<keyword evidence="4 12" id="KW-0812">Transmembrane</keyword>
<keyword evidence="10 12" id="KW-0472">Membrane</keyword>
<evidence type="ECO:0000256" key="5">
    <source>
        <dbReference type="ARBA" id="ARBA00022826"/>
    </source>
</evidence>
<comment type="caution">
    <text evidence="14">The sequence shown here is derived from an EMBL/GenBank/DDBJ whole genome shotgun (WGS) entry which is preliminary data.</text>
</comment>
<dbReference type="Proteomes" id="UP000321080">
    <property type="component" value="Unassembled WGS sequence"/>
</dbReference>
<keyword evidence="11" id="KW-0407">Ion channel</keyword>
<evidence type="ECO:0000313" key="14">
    <source>
        <dbReference type="EMBL" id="TXG39307.1"/>
    </source>
</evidence>
<feature type="transmembrane region" description="Helical" evidence="12">
    <location>
        <begin position="27"/>
        <end position="45"/>
    </location>
</feature>
<dbReference type="GO" id="GO:0001508">
    <property type="term" value="P:action potential"/>
    <property type="evidence" value="ECO:0007669"/>
    <property type="project" value="TreeGrafter"/>
</dbReference>
<keyword evidence="15" id="KW-1185">Reference proteome</keyword>
<keyword evidence="3" id="KW-0633">Potassium transport</keyword>
<dbReference type="PRINTS" id="PR00169">
    <property type="entry name" value="KCHANNEL"/>
</dbReference>
<dbReference type="InterPro" id="IPR027359">
    <property type="entry name" value="Volt_channel_dom_sf"/>
</dbReference>
<dbReference type="OrthoDB" id="9799090at2"/>
<dbReference type="GO" id="GO:0005249">
    <property type="term" value="F:voltage-gated potassium channel activity"/>
    <property type="evidence" value="ECO:0007669"/>
    <property type="project" value="InterPro"/>
</dbReference>
<evidence type="ECO:0000256" key="7">
    <source>
        <dbReference type="ARBA" id="ARBA00022958"/>
    </source>
</evidence>
<dbReference type="PANTHER" id="PTHR11537">
    <property type="entry name" value="VOLTAGE-GATED POTASSIUM CHANNEL"/>
    <property type="match status" value="1"/>
</dbReference>
<feature type="transmembrane region" description="Helical" evidence="12">
    <location>
        <begin position="213"/>
        <end position="235"/>
    </location>
</feature>
<dbReference type="InterPro" id="IPR028325">
    <property type="entry name" value="VG_K_chnl"/>
</dbReference>
<feature type="transmembrane region" description="Helical" evidence="12">
    <location>
        <begin position="151"/>
        <end position="174"/>
    </location>
</feature>
<dbReference type="PANTHER" id="PTHR11537:SF254">
    <property type="entry name" value="POTASSIUM VOLTAGE-GATED CHANNEL PROTEIN SHAB"/>
    <property type="match status" value="1"/>
</dbReference>
<dbReference type="EMBL" id="VRKQ01000008">
    <property type="protein sequence ID" value="TXG39307.1"/>
    <property type="molecule type" value="Genomic_DNA"/>
</dbReference>
<evidence type="ECO:0000256" key="6">
    <source>
        <dbReference type="ARBA" id="ARBA00022882"/>
    </source>
</evidence>
<evidence type="ECO:0000256" key="2">
    <source>
        <dbReference type="ARBA" id="ARBA00022448"/>
    </source>
</evidence>
<proteinExistence type="predicted"/>
<evidence type="ECO:0000256" key="4">
    <source>
        <dbReference type="ARBA" id="ARBA00022692"/>
    </source>
</evidence>
<dbReference type="InterPro" id="IPR005821">
    <property type="entry name" value="Ion_trans_dom"/>
</dbReference>
<protein>
    <submittedName>
        <fullName evidence="14">Ion transporter</fullName>
    </submittedName>
</protein>
<gene>
    <name evidence="14" type="ORF">FUA22_05375</name>
</gene>
<evidence type="ECO:0000256" key="9">
    <source>
        <dbReference type="ARBA" id="ARBA00023065"/>
    </source>
</evidence>
<keyword evidence="7" id="KW-0630">Potassium</keyword>
<keyword evidence="5" id="KW-0631">Potassium channel</keyword>
<dbReference type="Gene3D" id="1.20.120.350">
    <property type="entry name" value="Voltage-gated potassium channels. Chain C"/>
    <property type="match status" value="1"/>
</dbReference>
<evidence type="ECO:0000256" key="3">
    <source>
        <dbReference type="ARBA" id="ARBA00022538"/>
    </source>
</evidence>
<keyword evidence="2" id="KW-0813">Transport</keyword>
<evidence type="ECO:0000256" key="10">
    <source>
        <dbReference type="ARBA" id="ARBA00023136"/>
    </source>
</evidence>